<proteinExistence type="predicted"/>
<organism evidence="1">
    <name type="scientific">marine sediment metagenome</name>
    <dbReference type="NCBI Taxonomy" id="412755"/>
    <lineage>
        <taxon>unclassified sequences</taxon>
        <taxon>metagenomes</taxon>
        <taxon>ecological metagenomes</taxon>
    </lineage>
</organism>
<name>A0A0F9STL3_9ZZZZ</name>
<sequence length="1016" mass="115192">MAITWGNVIADPRWQPLSFEERDERRMQFWDSIVIPKLTGDDDPDILLSDFLARTQKDLGEGFQDISDTAFDELKTAARPEAEFEELMRQAQEQAFGEREPSFLERLRGGAEELFPAQEAQGGIGDYLRFAQNFATSLARLPIEATALPEQVFEHPVRTPLTMAWELLKFYPELVGKVGTAYLPAIMRPDLTYRMLGGTPEQRLAAYEEIDEARQEIFKHPLDLVFGIGITAAALRGLKGVANTRALVESLKKQGIPDSEISQLPEVILSEHLPKGKPKVVAELGKQVDEIAAALREPPKLKGLKSPGEEGFVKSVSAVPTKHHINIRKGELYAWQTKIKGAKRIKGTPHDRRMEIIYALQDPKRVKGLSAQERSIYVEVKRLNDKAVAINAEHKLIPMTQKNYFFQWWKDPETGRAYSPHYGEFSRTAPQAKRKKIPDYKTGVEKVGLKPATDNPYEIVGQFTSSMIRLHQTRELHKSLNSVPGVKGVMIKRTSRGKPQQSGLIERWDLLEKQKLTEGYERFDHPFLDKPIVWKDANGILNRIQGPIGIRQEYFHQLKAYVKRPTYGNLAQFVFALKAAKLFSLFHIGSLAQNQLALGRVPLSGIIRGNKLLMEGGPIVRRLYAQGAEAQVISKATTTPHDIGEILFTVKGGGVKSIAAALGNAVMAPLRLNAKLLFEIVQPGMKWSYMVDEFTRLRPIYKAKGWTEDQIARQVVQAADSFFSGEDYLRAALEANTVMARYYFSATGRKAFQMTFISPTWQREHIIAFKNSVKSLMPERLRRKVRLMPEELGAMESMYRRYVAGVAGYYAGANLYNWIATKKMDGEGKFMYQNPWGFKWNVRGWWDEPSYTVMDRNGKERTIKGGPAYWRPSKSHHEVPEFFADPFQKIGYKLAPLAGGLWDLTHQKYRRKGDATLDVYKRIGKEVALLPVKVAEPISVSAGIEYLRGRASVEKAVGSVIGFPVKKYSYSDMKSDQVVWLKDLLARGNVNQVNVEVREWNREHPDLEIRISDLKR</sequence>
<dbReference type="EMBL" id="LAZR01000365">
    <property type="protein sequence ID" value="KKN72280.1"/>
    <property type="molecule type" value="Genomic_DNA"/>
</dbReference>
<comment type="caution">
    <text evidence="1">The sequence shown here is derived from an EMBL/GenBank/DDBJ whole genome shotgun (WGS) entry which is preliminary data.</text>
</comment>
<gene>
    <name evidence="1" type="ORF">LCGC14_0412310</name>
</gene>
<dbReference type="AlphaFoldDB" id="A0A0F9STL3"/>
<evidence type="ECO:0000313" key="1">
    <source>
        <dbReference type="EMBL" id="KKN72280.1"/>
    </source>
</evidence>
<protein>
    <recommendedName>
        <fullName evidence="2">Large polyvalent protein associated domain-containing protein</fullName>
    </recommendedName>
</protein>
<evidence type="ECO:0008006" key="2">
    <source>
        <dbReference type="Google" id="ProtNLM"/>
    </source>
</evidence>
<accession>A0A0F9STL3</accession>
<reference evidence="1" key="1">
    <citation type="journal article" date="2015" name="Nature">
        <title>Complex archaea that bridge the gap between prokaryotes and eukaryotes.</title>
        <authorList>
            <person name="Spang A."/>
            <person name="Saw J.H."/>
            <person name="Jorgensen S.L."/>
            <person name="Zaremba-Niedzwiedzka K."/>
            <person name="Martijn J."/>
            <person name="Lind A.E."/>
            <person name="van Eijk R."/>
            <person name="Schleper C."/>
            <person name="Guy L."/>
            <person name="Ettema T.J."/>
        </authorList>
    </citation>
    <scope>NUCLEOTIDE SEQUENCE</scope>
</reference>